<keyword evidence="2" id="KW-0637">Prenyltransferase</keyword>
<reference evidence="5" key="1">
    <citation type="submission" date="2021-01" db="EMBL/GenBank/DDBJ databases">
        <title>Metabolic potential, ecology and presence of endohyphal bacteria is reflected in genomic diversity of Mucoromycotina.</title>
        <authorList>
            <person name="Muszewska A."/>
            <person name="Okrasinska A."/>
            <person name="Steczkiewicz K."/>
            <person name="Drgas O."/>
            <person name="Orlowska M."/>
            <person name="Perlinska-Lenart U."/>
            <person name="Aleksandrzak-Piekarczyk T."/>
            <person name="Szatraj K."/>
            <person name="Zielenkiewicz U."/>
            <person name="Pilsyk S."/>
            <person name="Malc E."/>
            <person name="Mieczkowski P."/>
            <person name="Kruszewska J.S."/>
            <person name="Biernat P."/>
            <person name="Pawlowska J."/>
        </authorList>
    </citation>
    <scope>NUCLEOTIDE SEQUENCE</scope>
    <source>
        <strain evidence="5">WA0000018081</strain>
    </source>
</reference>
<accession>A0A8H7W2F7</accession>
<organism evidence="5 6">
    <name type="scientific">Thamnidium elegans</name>
    <dbReference type="NCBI Taxonomy" id="101142"/>
    <lineage>
        <taxon>Eukaryota</taxon>
        <taxon>Fungi</taxon>
        <taxon>Fungi incertae sedis</taxon>
        <taxon>Mucoromycota</taxon>
        <taxon>Mucoromycotina</taxon>
        <taxon>Mucoromycetes</taxon>
        <taxon>Mucorales</taxon>
        <taxon>Mucorineae</taxon>
        <taxon>Mucoraceae</taxon>
        <taxon>Thamnidium</taxon>
    </lineage>
</organism>
<comment type="caution">
    <text evidence="5">The sequence shown here is derived from an EMBL/GenBank/DDBJ whole genome shotgun (WGS) entry which is preliminary data.</text>
</comment>
<dbReference type="AlphaFoldDB" id="A0A8H7W2F7"/>
<keyword evidence="3" id="KW-0808">Transferase</keyword>
<dbReference type="GO" id="GO:0008318">
    <property type="term" value="F:protein prenyltransferase activity"/>
    <property type="evidence" value="ECO:0007669"/>
    <property type="project" value="InterPro"/>
</dbReference>
<evidence type="ECO:0000256" key="3">
    <source>
        <dbReference type="ARBA" id="ARBA00022679"/>
    </source>
</evidence>
<evidence type="ECO:0000256" key="2">
    <source>
        <dbReference type="ARBA" id="ARBA00022602"/>
    </source>
</evidence>
<dbReference type="PANTHER" id="PTHR11129:SF3">
    <property type="entry name" value="PROTEIN PRENYLTRANSFERASE ALPHA SUBUNIT REPEAT-CONTAINING PROTEIN 1"/>
    <property type="match status" value="1"/>
</dbReference>
<dbReference type="PANTHER" id="PTHR11129">
    <property type="entry name" value="PROTEIN FARNESYLTRANSFERASE ALPHA SUBUNIT/RAB GERANYLGERANYL TRANSFERASE ALPHA SUBUNIT"/>
    <property type="match status" value="1"/>
</dbReference>
<dbReference type="Proteomes" id="UP000613177">
    <property type="component" value="Unassembled WGS sequence"/>
</dbReference>
<evidence type="ECO:0008006" key="7">
    <source>
        <dbReference type="Google" id="ProtNLM"/>
    </source>
</evidence>
<evidence type="ECO:0000313" key="5">
    <source>
        <dbReference type="EMBL" id="KAG2236064.1"/>
    </source>
</evidence>
<dbReference type="GO" id="GO:0005737">
    <property type="term" value="C:cytoplasm"/>
    <property type="evidence" value="ECO:0007669"/>
    <property type="project" value="TreeGrafter"/>
</dbReference>
<gene>
    <name evidence="5" type="ORF">INT48_008158</name>
</gene>
<evidence type="ECO:0000313" key="6">
    <source>
        <dbReference type="Proteomes" id="UP000613177"/>
    </source>
</evidence>
<keyword evidence="6" id="KW-1185">Reference proteome</keyword>
<keyword evidence="4" id="KW-0677">Repeat</keyword>
<evidence type="ECO:0000256" key="1">
    <source>
        <dbReference type="ARBA" id="ARBA00006734"/>
    </source>
</evidence>
<evidence type="ECO:0000256" key="4">
    <source>
        <dbReference type="ARBA" id="ARBA00022737"/>
    </source>
</evidence>
<dbReference type="Gene3D" id="1.25.40.120">
    <property type="entry name" value="Protein prenylyltransferase"/>
    <property type="match status" value="1"/>
</dbReference>
<protein>
    <recommendedName>
        <fullName evidence="7">Protein prenyltransferase alpha subunit</fullName>
    </recommendedName>
</protein>
<dbReference type="EMBL" id="JAEPRE010000023">
    <property type="protein sequence ID" value="KAG2236064.1"/>
    <property type="molecule type" value="Genomic_DNA"/>
</dbReference>
<name>A0A8H7W2F7_9FUNG</name>
<dbReference type="SUPFAM" id="SSF48439">
    <property type="entry name" value="Protein prenylyltransferase"/>
    <property type="match status" value="1"/>
</dbReference>
<dbReference type="Pfam" id="PF01239">
    <property type="entry name" value="PPTA"/>
    <property type="match status" value="4"/>
</dbReference>
<proteinExistence type="inferred from homology"/>
<sequence length="340" mass="40536">MQLYQKLCKAITENEINTKKSDELGLLHIIPEAIELPLESQIYYPLIVVESKLGISKKDLSLLLKEAHNYYITVTKNNYHDLEQVTRVMILLKPDNYTAMNRRKELILSGHIDLKQELALIELIFTIPKHSKSSVAWYHRQWIYTHFNQLLHIDIANEFKLCTVTSAAYPRNYYSWTYRYWILKTYCINNIPLLEREYRDTRHWIETNISDYSGFQYLQQLMGLLKLDTEDIHMKWLDQLIIKYPGHESLWCHRRFCSHLMIHSPNYCHSQHEFISNILNDTFKDQSLSNTTDDIVLQKEFALRFGLWQTLLEKRNKINNEYATLYLTVAPIPDFLNIQE</sequence>
<dbReference type="InterPro" id="IPR002088">
    <property type="entry name" value="Prenyl_trans_a"/>
</dbReference>
<comment type="similarity">
    <text evidence="1">Belongs to the protein prenyltransferase subunit alpha family.</text>
</comment>